<dbReference type="InterPro" id="IPR043504">
    <property type="entry name" value="Peptidase_S1_PA_chymotrypsin"/>
</dbReference>
<name>A0A6J1LAX1_DROHY</name>
<dbReference type="GO" id="GO:0004252">
    <property type="term" value="F:serine-type endopeptidase activity"/>
    <property type="evidence" value="ECO:0007669"/>
    <property type="project" value="InterPro"/>
</dbReference>
<protein>
    <submittedName>
        <fullName evidence="6">Brachyurin</fullName>
    </submittedName>
</protein>
<dbReference type="SMART" id="SM00020">
    <property type="entry name" value="Tryp_SPc"/>
    <property type="match status" value="1"/>
</dbReference>
<dbReference type="Proteomes" id="UP000504633">
    <property type="component" value="Unplaced"/>
</dbReference>
<evidence type="ECO:0000256" key="3">
    <source>
        <dbReference type="SAM" id="SignalP"/>
    </source>
</evidence>
<dbReference type="RefSeq" id="XP_023160397.2">
    <property type="nucleotide sequence ID" value="XM_023304629.2"/>
</dbReference>
<dbReference type="InterPro" id="IPR001254">
    <property type="entry name" value="Trypsin_dom"/>
</dbReference>
<organism evidence="5 6">
    <name type="scientific">Drosophila hydei</name>
    <name type="common">Fruit fly</name>
    <dbReference type="NCBI Taxonomy" id="7224"/>
    <lineage>
        <taxon>Eukaryota</taxon>
        <taxon>Metazoa</taxon>
        <taxon>Ecdysozoa</taxon>
        <taxon>Arthropoda</taxon>
        <taxon>Hexapoda</taxon>
        <taxon>Insecta</taxon>
        <taxon>Pterygota</taxon>
        <taxon>Neoptera</taxon>
        <taxon>Endopterygota</taxon>
        <taxon>Diptera</taxon>
        <taxon>Brachycera</taxon>
        <taxon>Muscomorpha</taxon>
        <taxon>Ephydroidea</taxon>
        <taxon>Drosophilidae</taxon>
        <taxon>Drosophila</taxon>
    </lineage>
</organism>
<evidence type="ECO:0000313" key="6">
    <source>
        <dbReference type="RefSeq" id="XP_023160397.2"/>
    </source>
</evidence>
<keyword evidence="1" id="KW-1015">Disulfide bond</keyword>
<dbReference type="SUPFAM" id="SSF50494">
    <property type="entry name" value="Trypsin-like serine proteases"/>
    <property type="match status" value="1"/>
</dbReference>
<dbReference type="CDD" id="cd00190">
    <property type="entry name" value="Tryp_SPc"/>
    <property type="match status" value="1"/>
</dbReference>
<dbReference type="PANTHER" id="PTHR24260">
    <property type="match status" value="1"/>
</dbReference>
<gene>
    <name evidence="6" type="primary">LOC111592446</name>
</gene>
<reference evidence="6" key="1">
    <citation type="submission" date="2025-08" db="UniProtKB">
        <authorList>
            <consortium name="RefSeq"/>
        </authorList>
    </citation>
    <scope>IDENTIFICATION</scope>
    <source>
        <strain evidence="6">15085-1641.00</strain>
        <tissue evidence="6">Whole body</tissue>
    </source>
</reference>
<evidence type="ECO:0000256" key="1">
    <source>
        <dbReference type="ARBA" id="ARBA00023157"/>
    </source>
</evidence>
<keyword evidence="2" id="KW-0378">Hydrolase</keyword>
<dbReference type="PROSITE" id="PS00135">
    <property type="entry name" value="TRYPSIN_SER"/>
    <property type="match status" value="1"/>
</dbReference>
<dbReference type="InterPro" id="IPR033116">
    <property type="entry name" value="TRYPSIN_SER"/>
</dbReference>
<feature type="chain" id="PRO_5027005382" evidence="3">
    <location>
        <begin position="20"/>
        <end position="317"/>
    </location>
</feature>
<evidence type="ECO:0000256" key="2">
    <source>
        <dbReference type="RuleBase" id="RU363034"/>
    </source>
</evidence>
<dbReference type="OrthoDB" id="5565075at2759"/>
<feature type="domain" description="Peptidase S1" evidence="4">
    <location>
        <begin position="64"/>
        <end position="306"/>
    </location>
</feature>
<sequence length="317" mass="34973">MPYTLALLLCLLGCSLTLAWISSEHNDDDPEVFSARWQLAYESWQRKCKKYELPEQQLEVSPRIARGELAESDMFPYQAALLLQLRQGDATQCGGSLLSLNYVLTAAHCLNDAESGEIYLGSNTYADTTAPQIFKVHTWNFNVFPGYLGFAGYHDLALIHLPHSATPSAEVQPIALALDFMQQSLLQGQLVSSSGWGALGDGMNSTLSPEANLLHYVDVPVMEQERCTCYFLPGLVSVQRHICSDGRQGRGSCQGDSGGPLVYRWHNVSYLIGVTSFGSTNGCEKGSPTVYTRITAYLDWIVGETDVQSPEQELKKF</sequence>
<dbReference type="InterPro" id="IPR018114">
    <property type="entry name" value="TRYPSIN_HIS"/>
</dbReference>
<accession>A0A6J1LAX1</accession>
<keyword evidence="2" id="KW-0645">Protease</keyword>
<keyword evidence="2" id="KW-0720">Serine protease</keyword>
<dbReference type="Gene3D" id="2.40.10.10">
    <property type="entry name" value="Trypsin-like serine proteases"/>
    <property type="match status" value="2"/>
</dbReference>
<keyword evidence="5" id="KW-1185">Reference proteome</keyword>
<dbReference type="InterPro" id="IPR001314">
    <property type="entry name" value="Peptidase_S1A"/>
</dbReference>
<dbReference type="OMA" id="WHNVSYL"/>
<proteinExistence type="predicted"/>
<evidence type="ECO:0000313" key="5">
    <source>
        <dbReference type="Proteomes" id="UP000504633"/>
    </source>
</evidence>
<dbReference type="PANTHER" id="PTHR24260:SF136">
    <property type="entry name" value="GH08193P-RELATED"/>
    <property type="match status" value="1"/>
</dbReference>
<dbReference type="PROSITE" id="PS00134">
    <property type="entry name" value="TRYPSIN_HIS"/>
    <property type="match status" value="1"/>
</dbReference>
<dbReference type="InterPro" id="IPR009003">
    <property type="entry name" value="Peptidase_S1_PA"/>
</dbReference>
<dbReference type="GeneID" id="111592446"/>
<evidence type="ECO:0000259" key="4">
    <source>
        <dbReference type="PROSITE" id="PS50240"/>
    </source>
</evidence>
<dbReference type="PRINTS" id="PR00722">
    <property type="entry name" value="CHYMOTRYPSIN"/>
</dbReference>
<feature type="signal peptide" evidence="3">
    <location>
        <begin position="1"/>
        <end position="19"/>
    </location>
</feature>
<dbReference type="Pfam" id="PF00089">
    <property type="entry name" value="Trypsin"/>
    <property type="match status" value="1"/>
</dbReference>
<dbReference type="KEGG" id="dhe:111592446"/>
<keyword evidence="3" id="KW-0732">Signal</keyword>
<dbReference type="GO" id="GO:0006508">
    <property type="term" value="P:proteolysis"/>
    <property type="evidence" value="ECO:0007669"/>
    <property type="project" value="UniProtKB-KW"/>
</dbReference>
<dbReference type="PROSITE" id="PS50240">
    <property type="entry name" value="TRYPSIN_DOM"/>
    <property type="match status" value="1"/>
</dbReference>
<dbReference type="AlphaFoldDB" id="A0A6J1LAX1"/>
<dbReference type="InterPro" id="IPR051333">
    <property type="entry name" value="CLIP_Serine_Protease"/>
</dbReference>